<protein>
    <recommendedName>
        <fullName evidence="4">Methyltransferase type 11 domain-containing protein</fullName>
    </recommendedName>
</protein>
<dbReference type="OrthoDB" id="271595at2759"/>
<dbReference type="AlphaFoldDB" id="A0A086TH75"/>
<evidence type="ECO:0000256" key="2">
    <source>
        <dbReference type="ARBA" id="ARBA00022679"/>
    </source>
</evidence>
<dbReference type="Gene3D" id="3.40.50.150">
    <property type="entry name" value="Vaccinia Virus protein VP39"/>
    <property type="match status" value="1"/>
</dbReference>
<feature type="compositionally biased region" description="Low complexity" evidence="3">
    <location>
        <begin position="25"/>
        <end position="43"/>
    </location>
</feature>
<feature type="compositionally biased region" description="Low complexity" evidence="3">
    <location>
        <begin position="218"/>
        <end position="230"/>
    </location>
</feature>
<organism evidence="5 6">
    <name type="scientific">Hapsidospora chrysogenum (strain ATCC 11550 / CBS 779.69 / DSM 880 / IAM 14645 / JCM 23072 / IMI 49137)</name>
    <name type="common">Acremonium chrysogenum</name>
    <dbReference type="NCBI Taxonomy" id="857340"/>
    <lineage>
        <taxon>Eukaryota</taxon>
        <taxon>Fungi</taxon>
        <taxon>Dikarya</taxon>
        <taxon>Ascomycota</taxon>
        <taxon>Pezizomycotina</taxon>
        <taxon>Sordariomycetes</taxon>
        <taxon>Hypocreomycetidae</taxon>
        <taxon>Hypocreales</taxon>
        <taxon>Bionectriaceae</taxon>
        <taxon>Hapsidospora</taxon>
    </lineage>
</organism>
<dbReference type="InterPro" id="IPR051422">
    <property type="entry name" value="AlkB_tRNA_MeTrf/Diox"/>
</dbReference>
<dbReference type="PANTHER" id="PTHR13069:SF21">
    <property type="entry name" value="ALKYLATED DNA REPAIR PROTEIN ALKB HOMOLOG 8"/>
    <property type="match status" value="1"/>
</dbReference>
<dbReference type="STRING" id="857340.A0A086TH75"/>
<evidence type="ECO:0000313" key="6">
    <source>
        <dbReference type="Proteomes" id="UP000029964"/>
    </source>
</evidence>
<feature type="region of interest" description="Disordered" evidence="3">
    <location>
        <begin position="216"/>
        <end position="236"/>
    </location>
</feature>
<dbReference type="InterPro" id="IPR029063">
    <property type="entry name" value="SAM-dependent_MTases_sf"/>
</dbReference>
<dbReference type="GO" id="GO:0030488">
    <property type="term" value="P:tRNA methylation"/>
    <property type="evidence" value="ECO:0007669"/>
    <property type="project" value="TreeGrafter"/>
</dbReference>
<keyword evidence="2" id="KW-0808">Transferase</keyword>
<evidence type="ECO:0000256" key="3">
    <source>
        <dbReference type="SAM" id="MobiDB-lite"/>
    </source>
</evidence>
<dbReference type="GO" id="GO:0008757">
    <property type="term" value="F:S-adenosylmethionine-dependent methyltransferase activity"/>
    <property type="evidence" value="ECO:0007669"/>
    <property type="project" value="InterPro"/>
</dbReference>
<evidence type="ECO:0000259" key="4">
    <source>
        <dbReference type="Pfam" id="PF08241"/>
    </source>
</evidence>
<keyword evidence="1" id="KW-0489">Methyltransferase</keyword>
<dbReference type="GO" id="GO:0000049">
    <property type="term" value="F:tRNA binding"/>
    <property type="evidence" value="ECO:0007669"/>
    <property type="project" value="TreeGrafter"/>
</dbReference>
<dbReference type="SUPFAM" id="SSF53335">
    <property type="entry name" value="S-adenosyl-L-methionine-dependent methyltransferases"/>
    <property type="match status" value="1"/>
</dbReference>
<dbReference type="GO" id="GO:0106335">
    <property type="term" value="F:tRNA (5-carboxymethyluridine(34)-5-O)-methyltransferase activity"/>
    <property type="evidence" value="ECO:0007669"/>
    <property type="project" value="TreeGrafter"/>
</dbReference>
<dbReference type="Pfam" id="PF08241">
    <property type="entry name" value="Methyltransf_11"/>
    <property type="match status" value="1"/>
</dbReference>
<dbReference type="InterPro" id="IPR013216">
    <property type="entry name" value="Methyltransf_11"/>
</dbReference>
<evidence type="ECO:0000313" key="5">
    <source>
        <dbReference type="EMBL" id="KFH48707.1"/>
    </source>
</evidence>
<dbReference type="GO" id="GO:0002098">
    <property type="term" value="P:tRNA wobble uridine modification"/>
    <property type="evidence" value="ECO:0007669"/>
    <property type="project" value="TreeGrafter"/>
</dbReference>
<dbReference type="HOGENOM" id="CLU_029501_2_2_1"/>
<dbReference type="EMBL" id="JPKY01000002">
    <property type="protein sequence ID" value="KFH48707.1"/>
    <property type="molecule type" value="Genomic_DNA"/>
</dbReference>
<evidence type="ECO:0000256" key="1">
    <source>
        <dbReference type="ARBA" id="ARBA00022603"/>
    </source>
</evidence>
<keyword evidence="6" id="KW-1185">Reference proteome</keyword>
<sequence>MSSQKDEPLEQQDPPTGTANHHPRSTAASAPAANPTSTSNSTADDYEAEHVHSVYEAIAPHFSATRHKPWPLVASFLHAQPPGAVGLDVGCGNGKYLDVNARLHLLGSDRSEALVRLARDRRYQPGSPSPAEALVADGLALPYRPACADFVISIAVVHHLSTRDRRRAAIAALLECARPQAPVLVFAWALEQSSSRRGFHEGCDQDTLVPWVMRTQPSSSKASGDAAAAEGAKKKTTAAPVETTYQRYYHLFREGELEEDVAAVGGVVLDGGYERDNWWVICSRERPEKEIRYR</sequence>
<dbReference type="GO" id="GO:0005634">
    <property type="term" value="C:nucleus"/>
    <property type="evidence" value="ECO:0007669"/>
    <property type="project" value="TreeGrafter"/>
</dbReference>
<name>A0A086TH75_HAPC1</name>
<accession>A0A086TH75</accession>
<gene>
    <name evidence="5" type="ORF">ACRE_005090</name>
</gene>
<dbReference type="GO" id="GO:0005737">
    <property type="term" value="C:cytoplasm"/>
    <property type="evidence" value="ECO:0007669"/>
    <property type="project" value="TreeGrafter"/>
</dbReference>
<feature type="domain" description="Methyltransferase type 11" evidence="4">
    <location>
        <begin position="87"/>
        <end position="178"/>
    </location>
</feature>
<comment type="caution">
    <text evidence="5">The sequence shown here is derived from an EMBL/GenBank/DDBJ whole genome shotgun (WGS) entry which is preliminary data.</text>
</comment>
<dbReference type="CDD" id="cd02440">
    <property type="entry name" value="AdoMet_MTases"/>
    <property type="match status" value="1"/>
</dbReference>
<proteinExistence type="predicted"/>
<feature type="region of interest" description="Disordered" evidence="3">
    <location>
        <begin position="1"/>
        <end position="45"/>
    </location>
</feature>
<dbReference type="Proteomes" id="UP000029964">
    <property type="component" value="Unassembled WGS sequence"/>
</dbReference>
<reference evidence="6" key="1">
    <citation type="journal article" date="2014" name="Genome Announc.">
        <title>Genome sequence and annotation of Acremonium chrysogenum, producer of the beta-lactam antibiotic cephalosporin C.</title>
        <authorList>
            <person name="Terfehr D."/>
            <person name="Dahlmann T.A."/>
            <person name="Specht T."/>
            <person name="Zadra I."/>
            <person name="Kuernsteiner H."/>
            <person name="Kueck U."/>
        </authorList>
    </citation>
    <scope>NUCLEOTIDE SEQUENCE [LARGE SCALE GENOMIC DNA]</scope>
    <source>
        <strain evidence="6">ATCC 11550 / CBS 779.69 / DSM 880 / IAM 14645 / JCM 23072 / IMI 49137</strain>
    </source>
</reference>
<dbReference type="PANTHER" id="PTHR13069">
    <property type="entry name" value="ALKYLATED DNA REPAIR PROTEIN ALKB HOMOLOG 8"/>
    <property type="match status" value="1"/>
</dbReference>